<gene>
    <name evidence="2" type="ORF">QXL92_30085</name>
</gene>
<dbReference type="SUPFAM" id="SSF46955">
    <property type="entry name" value="Putative DNA-binding domain"/>
    <property type="match status" value="1"/>
</dbReference>
<dbReference type="InterPro" id="IPR009061">
    <property type="entry name" value="DNA-bd_dom_put_sf"/>
</dbReference>
<name>A0A4R5WJY6_9MYCO</name>
<evidence type="ECO:0000313" key="3">
    <source>
        <dbReference type="Proteomes" id="UP001229081"/>
    </source>
</evidence>
<dbReference type="InterPro" id="IPR041657">
    <property type="entry name" value="HTH_17"/>
</dbReference>
<evidence type="ECO:0000259" key="1">
    <source>
        <dbReference type="Pfam" id="PF12728"/>
    </source>
</evidence>
<dbReference type="Proteomes" id="UP001229081">
    <property type="component" value="Unassembled WGS sequence"/>
</dbReference>
<accession>A0A4R5WJY6</accession>
<reference evidence="2" key="1">
    <citation type="submission" date="2023-06" db="EMBL/GenBank/DDBJ databases">
        <title>Identification of two novel mycobacterium reveal diversities and complexities of Mycobacterium gordonae clade.</title>
        <authorList>
            <person name="Matsumoto Y."/>
            <person name="Nakamura S."/>
            <person name="Motooka D."/>
            <person name="Fukushima K."/>
        </authorList>
    </citation>
    <scope>NUCLEOTIDE SEQUENCE</scope>
    <source>
        <strain evidence="2">TY812</strain>
    </source>
</reference>
<dbReference type="EMBL" id="JAUFSA010000003">
    <property type="protein sequence ID" value="MDP7738985.1"/>
    <property type="molecule type" value="Genomic_DNA"/>
</dbReference>
<proteinExistence type="predicted"/>
<dbReference type="AlphaFoldDB" id="A0A4R5WJY6"/>
<sequence length="60" mass="6779">MTTEQVSEFIGVHAGTLRYWRHADKGPASFRLGTRVVYRRTAVTAWIAVQEMATRRGGVE</sequence>
<comment type="caution">
    <text evidence="2">The sequence shown here is derived from an EMBL/GenBank/DDBJ whole genome shotgun (WGS) entry which is preliminary data.</text>
</comment>
<protein>
    <submittedName>
        <fullName evidence="2">Helix-turn-helix domain-containing protein</fullName>
    </submittedName>
</protein>
<feature type="domain" description="Helix-turn-helix" evidence="1">
    <location>
        <begin position="1"/>
        <end position="48"/>
    </location>
</feature>
<evidence type="ECO:0000313" key="2">
    <source>
        <dbReference type="EMBL" id="MDP7738985.1"/>
    </source>
</evidence>
<organism evidence="2 3">
    <name type="scientific">Mycobacterium paragordonae</name>
    <dbReference type="NCBI Taxonomy" id="1389713"/>
    <lineage>
        <taxon>Bacteria</taxon>
        <taxon>Bacillati</taxon>
        <taxon>Actinomycetota</taxon>
        <taxon>Actinomycetes</taxon>
        <taxon>Mycobacteriales</taxon>
        <taxon>Mycobacteriaceae</taxon>
        <taxon>Mycobacterium</taxon>
    </lineage>
</organism>
<dbReference type="Pfam" id="PF12728">
    <property type="entry name" value="HTH_17"/>
    <property type="match status" value="1"/>
</dbReference>